<evidence type="ECO:0000313" key="2">
    <source>
        <dbReference type="Proteomes" id="UP001177021"/>
    </source>
</evidence>
<reference evidence="1" key="1">
    <citation type="submission" date="2023-10" db="EMBL/GenBank/DDBJ databases">
        <authorList>
            <person name="Rodriguez Cubillos JULIANA M."/>
            <person name="De Vega J."/>
        </authorList>
    </citation>
    <scope>NUCLEOTIDE SEQUENCE</scope>
</reference>
<name>A0ACB0M777_TRIPR</name>
<dbReference type="Proteomes" id="UP001177021">
    <property type="component" value="Unassembled WGS sequence"/>
</dbReference>
<comment type="caution">
    <text evidence="1">The sequence shown here is derived from an EMBL/GenBank/DDBJ whole genome shotgun (WGS) entry which is preliminary data.</text>
</comment>
<protein>
    <submittedName>
        <fullName evidence="1">Uncharacterized protein</fullName>
    </submittedName>
</protein>
<proteinExistence type="predicted"/>
<keyword evidence="2" id="KW-1185">Reference proteome</keyword>
<dbReference type="EMBL" id="CASHSV030000823">
    <property type="protein sequence ID" value="CAJ2677734.1"/>
    <property type="molecule type" value="Genomic_DNA"/>
</dbReference>
<gene>
    <name evidence="1" type="ORF">MILVUS5_LOCUS40174</name>
</gene>
<organism evidence="1 2">
    <name type="scientific">Trifolium pratense</name>
    <name type="common">Red clover</name>
    <dbReference type="NCBI Taxonomy" id="57577"/>
    <lineage>
        <taxon>Eukaryota</taxon>
        <taxon>Viridiplantae</taxon>
        <taxon>Streptophyta</taxon>
        <taxon>Embryophyta</taxon>
        <taxon>Tracheophyta</taxon>
        <taxon>Spermatophyta</taxon>
        <taxon>Magnoliopsida</taxon>
        <taxon>eudicotyledons</taxon>
        <taxon>Gunneridae</taxon>
        <taxon>Pentapetalae</taxon>
        <taxon>rosids</taxon>
        <taxon>fabids</taxon>
        <taxon>Fabales</taxon>
        <taxon>Fabaceae</taxon>
        <taxon>Papilionoideae</taxon>
        <taxon>50 kb inversion clade</taxon>
        <taxon>NPAAA clade</taxon>
        <taxon>Hologalegina</taxon>
        <taxon>IRL clade</taxon>
        <taxon>Trifolieae</taxon>
        <taxon>Trifolium</taxon>
    </lineage>
</organism>
<sequence length="355" mass="40232">MEVTSILVPFVQVLANEPLTKVPDRYVLPAQEIAVLSNNTSLPQVPVIDLAKLLSQDLNLKGHELEKLHCAGKEWGFFQVINHGVSTTLIESMKRSSKSLFELSMEEKKKLWQIEGDMEGFGQAFIFSEEQKLEWGDAFFLNTLPPHTRKPHIYDHMPQTFRENLEIYCAELEKLANKIIELMTNALAINPKEITDLFNIGTQNVRVNYYPPCPQPEKVIGIKSHSDVGGLTILLEINDMEGLQIRKDGQWISVPPLPNAFIMNVGDTFEIVTNGIYQSIEHRVVVNSNKERISLATFYGPNMQATLAPAPSLVNIEKAAQFRRIRAEDHNNGYFLRELRGKAYLDEMKIAKDGE</sequence>
<accession>A0ACB0M777</accession>
<evidence type="ECO:0000313" key="1">
    <source>
        <dbReference type="EMBL" id="CAJ2677734.1"/>
    </source>
</evidence>